<dbReference type="EMBL" id="BPQH01000009">
    <property type="protein sequence ID" value="GJD50484.1"/>
    <property type="molecule type" value="Genomic_DNA"/>
</dbReference>
<dbReference type="CDD" id="cd00838">
    <property type="entry name" value="MPP_superfamily"/>
    <property type="match status" value="1"/>
</dbReference>
<dbReference type="Pfam" id="PF04055">
    <property type="entry name" value="Radical_SAM"/>
    <property type="match status" value="1"/>
</dbReference>
<proteinExistence type="predicted"/>
<dbReference type="PANTHER" id="PTHR11228:SF7">
    <property type="entry name" value="PQQA PEPTIDE CYCLASE"/>
    <property type="match status" value="1"/>
</dbReference>
<evidence type="ECO:0000313" key="8">
    <source>
        <dbReference type="Proteomes" id="UP001055167"/>
    </source>
</evidence>
<evidence type="ECO:0000256" key="1">
    <source>
        <dbReference type="ARBA" id="ARBA00001966"/>
    </source>
</evidence>
<dbReference type="SUPFAM" id="SSF102114">
    <property type="entry name" value="Radical SAM enzymes"/>
    <property type="match status" value="1"/>
</dbReference>
<organism evidence="7 8">
    <name type="scientific">Methylobacterium crusticola</name>
    <dbReference type="NCBI Taxonomy" id="1697972"/>
    <lineage>
        <taxon>Bacteria</taxon>
        <taxon>Pseudomonadati</taxon>
        <taxon>Pseudomonadota</taxon>
        <taxon>Alphaproteobacteria</taxon>
        <taxon>Hyphomicrobiales</taxon>
        <taxon>Methylobacteriaceae</taxon>
        <taxon>Methylobacterium</taxon>
    </lineage>
</organism>
<dbReference type="InterPro" id="IPR013785">
    <property type="entry name" value="Aldolase_TIM"/>
</dbReference>
<dbReference type="InterPro" id="IPR029052">
    <property type="entry name" value="Metallo-depent_PP-like"/>
</dbReference>
<dbReference type="CDD" id="cd01335">
    <property type="entry name" value="Radical_SAM"/>
    <property type="match status" value="1"/>
</dbReference>
<keyword evidence="8" id="KW-1185">Reference proteome</keyword>
<dbReference type="InterPro" id="IPR007197">
    <property type="entry name" value="rSAM"/>
</dbReference>
<dbReference type="Gene3D" id="3.20.20.70">
    <property type="entry name" value="Aldolase class I"/>
    <property type="match status" value="1"/>
</dbReference>
<dbReference type="PANTHER" id="PTHR11228">
    <property type="entry name" value="RADICAL SAM DOMAIN PROTEIN"/>
    <property type="match status" value="1"/>
</dbReference>
<name>A0ABQ4QZZ3_9HYPH</name>
<gene>
    <name evidence="7" type="primary">moaA_2</name>
    <name evidence="7" type="ORF">OPKNFCMD_3226</name>
</gene>
<reference evidence="7" key="2">
    <citation type="submission" date="2021-08" db="EMBL/GenBank/DDBJ databases">
        <authorList>
            <person name="Tani A."/>
            <person name="Ola A."/>
            <person name="Ogura Y."/>
            <person name="Katsura K."/>
            <person name="Hayashi T."/>
        </authorList>
    </citation>
    <scope>NUCLEOTIDE SEQUENCE</scope>
    <source>
        <strain evidence="7">KCTC 52305</strain>
    </source>
</reference>
<keyword evidence="4" id="KW-0408">Iron</keyword>
<evidence type="ECO:0000256" key="5">
    <source>
        <dbReference type="ARBA" id="ARBA00023014"/>
    </source>
</evidence>
<dbReference type="InterPro" id="IPR050377">
    <property type="entry name" value="Radical_SAM_PqqE_MftC-like"/>
</dbReference>
<comment type="cofactor">
    <cofactor evidence="1">
        <name>[4Fe-4S] cluster</name>
        <dbReference type="ChEBI" id="CHEBI:49883"/>
    </cofactor>
</comment>
<keyword evidence="5" id="KW-0411">Iron-sulfur</keyword>
<dbReference type="SUPFAM" id="SSF56300">
    <property type="entry name" value="Metallo-dependent phosphatases"/>
    <property type="match status" value="1"/>
</dbReference>
<keyword evidence="3" id="KW-0479">Metal-binding</keyword>
<feature type="domain" description="Radical SAM core" evidence="6">
    <location>
        <begin position="297"/>
        <end position="443"/>
    </location>
</feature>
<dbReference type="RefSeq" id="WP_238313496.1">
    <property type="nucleotide sequence ID" value="NZ_BPQH01000009.1"/>
</dbReference>
<dbReference type="Gene3D" id="3.60.21.10">
    <property type="match status" value="1"/>
</dbReference>
<evidence type="ECO:0000256" key="2">
    <source>
        <dbReference type="ARBA" id="ARBA00022691"/>
    </source>
</evidence>
<protein>
    <submittedName>
        <fullName evidence="7">GTP 3',8-cyclase</fullName>
    </submittedName>
</protein>
<dbReference type="InterPro" id="IPR058240">
    <property type="entry name" value="rSAM_sf"/>
</dbReference>
<evidence type="ECO:0000256" key="4">
    <source>
        <dbReference type="ARBA" id="ARBA00023004"/>
    </source>
</evidence>
<comment type="caution">
    <text evidence="7">The sequence shown here is derived from an EMBL/GenBank/DDBJ whole genome shotgun (WGS) entry which is preliminary data.</text>
</comment>
<accession>A0ABQ4QZZ3</accession>
<reference evidence="7" key="1">
    <citation type="journal article" date="2021" name="Front. Microbiol.">
        <title>Comprehensive Comparative Genomics and Phenotyping of Methylobacterium Species.</title>
        <authorList>
            <person name="Alessa O."/>
            <person name="Ogura Y."/>
            <person name="Fujitani Y."/>
            <person name="Takami H."/>
            <person name="Hayashi T."/>
            <person name="Sahin N."/>
            <person name="Tani A."/>
        </authorList>
    </citation>
    <scope>NUCLEOTIDE SEQUENCE</scope>
    <source>
        <strain evidence="7">KCTC 52305</strain>
    </source>
</reference>
<sequence>MPDALTPAPDGTVLVFGGPFANLAATEAVLRAAAAHGLPPDRVIGLGDVVAHGPDPAACIARVRAAGIRVVMGGGEEALARSGPAPAGPGQLGDGDRAWLAALPRRLEVAVGGLRLAVVGAPEAPERPVFASTPARIKARALDRAGADGIVAGPGGLPFSQVIAGRLWHDPGAVGMPASDGTPATWYSLLAPGPEPRTLRVSHVRLACDPGPVAARMRGAGLPESAALPAAEAGRAGRPFAPGGLLWRRDAPEEAPGWPAPAAVAPLDRRKFRDPAATASGERRARVALGALRTLWINTGTLCNLACATCYIESTPRNDRLAFISAAEVRAYLDEIAADRLPVRQIGFTGGEPFLNREVPAMLEDVLARGLPALVLTNAMRPMQRRLPALARLHDRFPGRLSVRVSLDHYAPDLHELERGPRSWQPALDGLVALARAGIPVSVAGRLFSGEPEGVVRAGFAGLFAAHGLPVAADDPDALVLFPEMEAGRDVPEITEACWGLLGRSPDAMMCASSRMVVKRRGAARPAVLACTLLAYDPQFELGATLAEAAGPVALNHPHCAQFCVLGGAACSRA</sequence>
<dbReference type="SFLD" id="SFLDG01067">
    <property type="entry name" value="SPASM/twitch_domain_containing"/>
    <property type="match status" value="1"/>
</dbReference>
<dbReference type="SFLD" id="SFLDS00029">
    <property type="entry name" value="Radical_SAM"/>
    <property type="match status" value="1"/>
</dbReference>
<evidence type="ECO:0000313" key="7">
    <source>
        <dbReference type="EMBL" id="GJD50484.1"/>
    </source>
</evidence>
<evidence type="ECO:0000259" key="6">
    <source>
        <dbReference type="Pfam" id="PF04055"/>
    </source>
</evidence>
<evidence type="ECO:0000256" key="3">
    <source>
        <dbReference type="ARBA" id="ARBA00022723"/>
    </source>
</evidence>
<keyword evidence="2" id="KW-0949">S-adenosyl-L-methionine</keyword>
<dbReference type="Proteomes" id="UP001055167">
    <property type="component" value="Unassembled WGS sequence"/>
</dbReference>